<comment type="caution">
    <text evidence="1">The sequence shown here is derived from an EMBL/GenBank/DDBJ whole genome shotgun (WGS) entry which is preliminary data.</text>
</comment>
<proteinExistence type="predicted"/>
<sequence>METVDTDTPASRAIAVIVTRRRSRPGWFPFVKVDLAFLMVASYSETFRALSRV</sequence>
<dbReference type="EMBL" id="BAAARW010000037">
    <property type="protein sequence ID" value="GAA2449434.1"/>
    <property type="molecule type" value="Genomic_DNA"/>
</dbReference>
<organism evidence="1 2">
    <name type="scientific">Actinomadura vinacea</name>
    <dbReference type="NCBI Taxonomy" id="115336"/>
    <lineage>
        <taxon>Bacteria</taxon>
        <taxon>Bacillati</taxon>
        <taxon>Actinomycetota</taxon>
        <taxon>Actinomycetes</taxon>
        <taxon>Streptosporangiales</taxon>
        <taxon>Thermomonosporaceae</taxon>
        <taxon>Actinomadura</taxon>
    </lineage>
</organism>
<keyword evidence="2" id="KW-1185">Reference proteome</keyword>
<name>A0ABP5X9G5_9ACTN</name>
<gene>
    <name evidence="1" type="ORF">GCM10010191_78830</name>
</gene>
<evidence type="ECO:0008006" key="3">
    <source>
        <dbReference type="Google" id="ProtNLM"/>
    </source>
</evidence>
<evidence type="ECO:0000313" key="1">
    <source>
        <dbReference type="EMBL" id="GAA2449434.1"/>
    </source>
</evidence>
<protein>
    <recommendedName>
        <fullName evidence="3">DUF397 domain-containing protein</fullName>
    </recommendedName>
</protein>
<accession>A0ABP5X9G5</accession>
<evidence type="ECO:0000313" key="2">
    <source>
        <dbReference type="Proteomes" id="UP001501231"/>
    </source>
</evidence>
<reference evidence="2" key="1">
    <citation type="journal article" date="2019" name="Int. J. Syst. Evol. Microbiol.">
        <title>The Global Catalogue of Microorganisms (GCM) 10K type strain sequencing project: providing services to taxonomists for standard genome sequencing and annotation.</title>
        <authorList>
            <consortium name="The Broad Institute Genomics Platform"/>
            <consortium name="The Broad Institute Genome Sequencing Center for Infectious Disease"/>
            <person name="Wu L."/>
            <person name="Ma J."/>
        </authorList>
    </citation>
    <scope>NUCLEOTIDE SEQUENCE [LARGE SCALE GENOMIC DNA]</scope>
    <source>
        <strain evidence="2">JCM 3325</strain>
    </source>
</reference>
<dbReference type="Proteomes" id="UP001501231">
    <property type="component" value="Unassembled WGS sequence"/>
</dbReference>